<dbReference type="SUPFAM" id="SSF53474">
    <property type="entry name" value="alpha/beta-Hydrolases"/>
    <property type="match status" value="1"/>
</dbReference>
<sequence>MIALGPVFTVGHMTSPVKLFTLFTDKKLFHIFGEKCFLSENKYIKLMAKTICKNPETRFICLDVIQLIAGFDQTHLNVSRLPVYLTHCPAGTSTRNMDHFAQNFRTKTCSKFDFGSKEENELHYHQPFPPQYNVTQMDVPVALYSGGKDSLADPQDVKILAKQLKNLVLHKCIEEWAHLEFIWGIDEILKDFRSIQFLCEKEHKLPNHI</sequence>
<gene>
    <name evidence="1" type="ORF">SPHA_39207</name>
</gene>
<dbReference type="InterPro" id="IPR029058">
    <property type="entry name" value="AB_hydrolase_fold"/>
</dbReference>
<name>A0A812CQN7_ACAPH</name>
<dbReference type="GO" id="GO:0004771">
    <property type="term" value="F:sterol ester esterase activity"/>
    <property type="evidence" value="ECO:0007669"/>
    <property type="project" value="UniProtKB-EC"/>
</dbReference>
<dbReference type="EC" id="3.1.1.13" evidence="1"/>
<dbReference type="PANTHER" id="PTHR11005">
    <property type="entry name" value="LYSOSOMAL ACID LIPASE-RELATED"/>
    <property type="match status" value="1"/>
</dbReference>
<evidence type="ECO:0000313" key="1">
    <source>
        <dbReference type="EMBL" id="CAE1275017.1"/>
    </source>
</evidence>
<dbReference type="Gene3D" id="3.40.50.1820">
    <property type="entry name" value="alpha/beta hydrolase"/>
    <property type="match status" value="1"/>
</dbReference>
<dbReference type="EMBL" id="CAHIKZ030001810">
    <property type="protein sequence ID" value="CAE1275017.1"/>
    <property type="molecule type" value="Genomic_DNA"/>
</dbReference>
<accession>A0A812CQN7</accession>
<dbReference type="OrthoDB" id="9974421at2759"/>
<comment type="caution">
    <text evidence="1">The sequence shown here is derived from an EMBL/GenBank/DDBJ whole genome shotgun (WGS) entry which is preliminary data.</text>
</comment>
<organism evidence="1 2">
    <name type="scientific">Acanthosepion pharaonis</name>
    <name type="common">Pharaoh cuttlefish</name>
    <name type="synonym">Sepia pharaonis</name>
    <dbReference type="NCBI Taxonomy" id="158019"/>
    <lineage>
        <taxon>Eukaryota</taxon>
        <taxon>Metazoa</taxon>
        <taxon>Spiralia</taxon>
        <taxon>Lophotrochozoa</taxon>
        <taxon>Mollusca</taxon>
        <taxon>Cephalopoda</taxon>
        <taxon>Coleoidea</taxon>
        <taxon>Decapodiformes</taxon>
        <taxon>Sepiida</taxon>
        <taxon>Sepiina</taxon>
        <taxon>Sepiidae</taxon>
        <taxon>Acanthosepion</taxon>
    </lineage>
</organism>
<keyword evidence="1" id="KW-0378">Hydrolase</keyword>
<keyword evidence="2" id="KW-1185">Reference proteome</keyword>
<dbReference type="AlphaFoldDB" id="A0A812CQN7"/>
<dbReference type="Proteomes" id="UP000597762">
    <property type="component" value="Unassembled WGS sequence"/>
</dbReference>
<proteinExistence type="predicted"/>
<protein>
    <submittedName>
        <fullName evidence="1">LIPA</fullName>
        <ecNumber evidence="1">3.1.1.13</ecNumber>
    </submittedName>
</protein>
<evidence type="ECO:0000313" key="2">
    <source>
        <dbReference type="Proteomes" id="UP000597762"/>
    </source>
</evidence>
<reference evidence="1" key="1">
    <citation type="submission" date="2021-01" db="EMBL/GenBank/DDBJ databases">
        <authorList>
            <person name="Li R."/>
            <person name="Bekaert M."/>
        </authorList>
    </citation>
    <scope>NUCLEOTIDE SEQUENCE</scope>
    <source>
        <strain evidence="1">Farmed</strain>
    </source>
</reference>